<dbReference type="AlphaFoldDB" id="A0A317F711"/>
<comment type="caution">
    <text evidence="2">The sequence shown here is derived from an EMBL/GenBank/DDBJ whole genome shotgun (WGS) entry which is preliminary data.</text>
</comment>
<reference evidence="3" key="1">
    <citation type="submission" date="2018-05" db="EMBL/GenBank/DDBJ databases">
        <title>Pedobacter paludis sp. nov., isolated from wetland soil.</title>
        <authorList>
            <person name="Zhang Y."/>
        </authorList>
    </citation>
    <scope>NUCLEOTIDE SEQUENCE [LARGE SCALE GENOMIC DNA]</scope>
    <source>
        <strain evidence="3">R-8</strain>
    </source>
</reference>
<dbReference type="Pfam" id="PF12844">
    <property type="entry name" value="HTH_19"/>
    <property type="match status" value="1"/>
</dbReference>
<dbReference type="SUPFAM" id="SSF47413">
    <property type="entry name" value="lambda repressor-like DNA-binding domains"/>
    <property type="match status" value="1"/>
</dbReference>
<feature type="domain" description="HTH cro/C1-type" evidence="1">
    <location>
        <begin position="41"/>
        <end position="71"/>
    </location>
</feature>
<evidence type="ECO:0000313" key="2">
    <source>
        <dbReference type="EMBL" id="PWS33336.1"/>
    </source>
</evidence>
<dbReference type="EMBL" id="QGNY01000001">
    <property type="protein sequence ID" value="PWS33336.1"/>
    <property type="molecule type" value="Genomic_DNA"/>
</dbReference>
<dbReference type="InterPro" id="IPR001387">
    <property type="entry name" value="Cro/C1-type_HTH"/>
</dbReference>
<protein>
    <submittedName>
        <fullName evidence="2">Transcriptional regulator</fullName>
    </submittedName>
</protein>
<name>A0A317F711_9SPHI</name>
<dbReference type="Proteomes" id="UP000245391">
    <property type="component" value="Unassembled WGS sequence"/>
</dbReference>
<keyword evidence="3" id="KW-1185">Reference proteome</keyword>
<accession>A0A317F711</accession>
<dbReference type="GO" id="GO:0003677">
    <property type="term" value="F:DNA binding"/>
    <property type="evidence" value="ECO:0007669"/>
    <property type="project" value="InterPro"/>
</dbReference>
<gene>
    <name evidence="2" type="ORF">DF947_01545</name>
</gene>
<dbReference type="RefSeq" id="WP_109927923.1">
    <property type="nucleotide sequence ID" value="NZ_QGNY01000001.1"/>
</dbReference>
<evidence type="ECO:0000259" key="1">
    <source>
        <dbReference type="PROSITE" id="PS50943"/>
    </source>
</evidence>
<proteinExistence type="predicted"/>
<dbReference type="CDD" id="cd00093">
    <property type="entry name" value="HTH_XRE"/>
    <property type="match status" value="1"/>
</dbReference>
<dbReference type="Gene3D" id="1.10.260.40">
    <property type="entry name" value="lambda repressor-like DNA-binding domains"/>
    <property type="match status" value="1"/>
</dbReference>
<organism evidence="2 3">
    <name type="scientific">Pedobacter paludis</name>
    <dbReference type="NCBI Taxonomy" id="2203212"/>
    <lineage>
        <taxon>Bacteria</taxon>
        <taxon>Pseudomonadati</taxon>
        <taxon>Bacteroidota</taxon>
        <taxon>Sphingobacteriia</taxon>
        <taxon>Sphingobacteriales</taxon>
        <taxon>Sphingobacteriaceae</taxon>
        <taxon>Pedobacter</taxon>
    </lineage>
</organism>
<dbReference type="InterPro" id="IPR010982">
    <property type="entry name" value="Lambda_DNA-bd_dom_sf"/>
</dbReference>
<sequence length="89" mass="10108">MQANELDNYKIELGECIHKMRKTQGHKVRPFAMLADIEHHQLINIEKGRVDLRVSTLIKICNALDILPKQLLAAAFDNGSVFPDPEVDK</sequence>
<evidence type="ECO:0000313" key="3">
    <source>
        <dbReference type="Proteomes" id="UP000245391"/>
    </source>
</evidence>
<dbReference type="PROSITE" id="PS50943">
    <property type="entry name" value="HTH_CROC1"/>
    <property type="match status" value="1"/>
</dbReference>